<accession>A0A507QP88</accession>
<dbReference type="GO" id="GO:0005789">
    <property type="term" value="C:endoplasmic reticulum membrane"/>
    <property type="evidence" value="ECO:0007669"/>
    <property type="project" value="UniProtKB-SubCell"/>
</dbReference>
<dbReference type="Proteomes" id="UP000319663">
    <property type="component" value="Unassembled WGS sequence"/>
</dbReference>
<keyword evidence="8" id="KW-0256">Endoplasmic reticulum</keyword>
<comment type="similarity">
    <text evidence="2">Belongs to the SARAF family.</text>
</comment>
<evidence type="ECO:0000256" key="15">
    <source>
        <dbReference type="SAM" id="Phobius"/>
    </source>
</evidence>
<evidence type="ECO:0000256" key="3">
    <source>
        <dbReference type="ARBA" id="ARBA00016584"/>
    </source>
</evidence>
<dbReference type="STRING" id="5098.A0A507QP88"/>
<comment type="caution">
    <text evidence="17">The sequence shown here is derived from an EMBL/GenBank/DDBJ whole genome shotgun (WGS) entry which is preliminary data.</text>
</comment>
<evidence type="ECO:0000256" key="13">
    <source>
        <dbReference type="ARBA" id="ARBA00031116"/>
    </source>
</evidence>
<reference evidence="17 18" key="1">
    <citation type="submission" date="2019-06" db="EMBL/GenBank/DDBJ databases">
        <title>Wine fermentation using esterase from Monascus purpureus.</title>
        <authorList>
            <person name="Geng C."/>
            <person name="Zhang Y."/>
        </authorList>
    </citation>
    <scope>NUCLEOTIDE SEQUENCE [LARGE SCALE GENOMIC DNA]</scope>
    <source>
        <strain evidence="17">HQ1</strain>
    </source>
</reference>
<dbReference type="AlphaFoldDB" id="A0A507QP88"/>
<sequence>MYRHLATSLSILLCLFLVSPVLSKYGTNDRFSQERPPGRDAILLSNVKALTLRANRLTTSRRVAPIPQLTCTGPSRRICNLYKIDTMRCTNAGYDYDEEDVQWTCTAQLPPEFKLGSTDVVCEGYRSADDKWVLKGSCGVEYRLLLTDRGERQFGDLQYDFIWPWKGSRSTWSNVIALLGDLLFFGFVAAVLILIILPMLADCLGIRRGGRRGPRAGRGWGGWGGGGPDNDGYPRGPPPPYGCDDSNAFASRASPQGWRPGFWTGALGGAALGYELGRNRGRGSPIRRTARVHEYDYDNSVGGSSRSAPRFSSTSTSTGFGSTRRR</sequence>
<keyword evidence="5" id="KW-0109">Calcium transport</keyword>
<dbReference type="OrthoDB" id="20303at2759"/>
<evidence type="ECO:0000256" key="7">
    <source>
        <dbReference type="ARBA" id="ARBA00022729"/>
    </source>
</evidence>
<evidence type="ECO:0000313" key="18">
    <source>
        <dbReference type="Proteomes" id="UP000319663"/>
    </source>
</evidence>
<comment type="subcellular location">
    <subcellularLocation>
        <location evidence="1">Endoplasmic reticulum membrane</location>
        <topology evidence="1">Single-pass type I membrane protein</topology>
    </subcellularLocation>
</comment>
<evidence type="ECO:0000256" key="1">
    <source>
        <dbReference type="ARBA" id="ARBA00004115"/>
    </source>
</evidence>
<keyword evidence="18" id="KW-1185">Reference proteome</keyword>
<dbReference type="PANTHER" id="PTHR15929">
    <property type="entry name" value="STORE-OPERATED CALCIUM ENTRY-ASSOCIATED REGULATORY FACTOR"/>
    <property type="match status" value="1"/>
</dbReference>
<evidence type="ECO:0000256" key="5">
    <source>
        <dbReference type="ARBA" id="ARBA00022568"/>
    </source>
</evidence>
<dbReference type="InterPro" id="IPR009567">
    <property type="entry name" value="SARAF"/>
</dbReference>
<evidence type="ECO:0000256" key="8">
    <source>
        <dbReference type="ARBA" id="ARBA00022824"/>
    </source>
</evidence>
<evidence type="ECO:0000256" key="2">
    <source>
        <dbReference type="ARBA" id="ARBA00006833"/>
    </source>
</evidence>
<keyword evidence="11" id="KW-0406">Ion transport</keyword>
<name>A0A507QP88_MONPU</name>
<keyword evidence="7 16" id="KW-0732">Signal</keyword>
<dbReference type="EMBL" id="VIFY01000182">
    <property type="protein sequence ID" value="TQB68924.1"/>
    <property type="molecule type" value="Genomic_DNA"/>
</dbReference>
<feature type="compositionally biased region" description="Gly residues" evidence="14">
    <location>
        <begin position="216"/>
        <end position="229"/>
    </location>
</feature>
<evidence type="ECO:0000256" key="12">
    <source>
        <dbReference type="ARBA" id="ARBA00023136"/>
    </source>
</evidence>
<dbReference type="GO" id="GO:2001256">
    <property type="term" value="P:regulation of store-operated calcium entry"/>
    <property type="evidence" value="ECO:0007669"/>
    <property type="project" value="InterPro"/>
</dbReference>
<dbReference type="GO" id="GO:0006816">
    <property type="term" value="P:calcium ion transport"/>
    <property type="evidence" value="ECO:0007669"/>
    <property type="project" value="UniProtKB-KW"/>
</dbReference>
<keyword evidence="10 15" id="KW-1133">Transmembrane helix</keyword>
<feature type="region of interest" description="Disordered" evidence="14">
    <location>
        <begin position="296"/>
        <end position="326"/>
    </location>
</feature>
<evidence type="ECO:0000256" key="16">
    <source>
        <dbReference type="SAM" id="SignalP"/>
    </source>
</evidence>
<keyword evidence="6 15" id="KW-0812">Transmembrane</keyword>
<feature type="signal peptide" evidence="16">
    <location>
        <begin position="1"/>
        <end position="23"/>
    </location>
</feature>
<feature type="compositionally biased region" description="Low complexity" evidence="14">
    <location>
        <begin position="304"/>
        <end position="326"/>
    </location>
</feature>
<feature type="transmembrane region" description="Helical" evidence="15">
    <location>
        <begin position="182"/>
        <end position="205"/>
    </location>
</feature>
<gene>
    <name evidence="17" type="primary">TMEM66</name>
    <name evidence="17" type="ORF">MPDQ_002622</name>
</gene>
<proteinExistence type="inferred from homology"/>
<evidence type="ECO:0000313" key="17">
    <source>
        <dbReference type="EMBL" id="TQB68924.1"/>
    </source>
</evidence>
<feature type="region of interest" description="Disordered" evidence="14">
    <location>
        <begin position="212"/>
        <end position="240"/>
    </location>
</feature>
<evidence type="ECO:0000256" key="6">
    <source>
        <dbReference type="ARBA" id="ARBA00022692"/>
    </source>
</evidence>
<keyword evidence="9" id="KW-0106">Calcium</keyword>
<feature type="chain" id="PRO_5021343112" description="Store-operated calcium entry-associated regulatory factor" evidence="16">
    <location>
        <begin position="24"/>
        <end position="326"/>
    </location>
</feature>
<dbReference type="PANTHER" id="PTHR15929:SF0">
    <property type="entry name" value="STORE-OPERATED CALCIUM ENTRY-ASSOCIATED REGULATORY FACTOR"/>
    <property type="match status" value="1"/>
</dbReference>
<dbReference type="Pfam" id="PF06682">
    <property type="entry name" value="SARAF"/>
    <property type="match status" value="1"/>
</dbReference>
<protein>
    <recommendedName>
        <fullName evidence="3">Store-operated calcium entry-associated regulatory factor</fullName>
    </recommendedName>
    <alternativeName>
        <fullName evidence="13">Transmembrane protein 66</fullName>
    </alternativeName>
</protein>
<evidence type="ECO:0000256" key="14">
    <source>
        <dbReference type="SAM" id="MobiDB-lite"/>
    </source>
</evidence>
<evidence type="ECO:0000256" key="4">
    <source>
        <dbReference type="ARBA" id="ARBA00022448"/>
    </source>
</evidence>
<evidence type="ECO:0000256" key="11">
    <source>
        <dbReference type="ARBA" id="ARBA00023065"/>
    </source>
</evidence>
<keyword evidence="4" id="KW-0813">Transport</keyword>
<keyword evidence="12 15" id="KW-0472">Membrane</keyword>
<evidence type="ECO:0000256" key="10">
    <source>
        <dbReference type="ARBA" id="ARBA00022989"/>
    </source>
</evidence>
<organism evidence="17 18">
    <name type="scientific">Monascus purpureus</name>
    <name type="common">Red mold</name>
    <name type="synonym">Monascus anka</name>
    <dbReference type="NCBI Taxonomy" id="5098"/>
    <lineage>
        <taxon>Eukaryota</taxon>
        <taxon>Fungi</taxon>
        <taxon>Dikarya</taxon>
        <taxon>Ascomycota</taxon>
        <taxon>Pezizomycotina</taxon>
        <taxon>Eurotiomycetes</taxon>
        <taxon>Eurotiomycetidae</taxon>
        <taxon>Eurotiales</taxon>
        <taxon>Aspergillaceae</taxon>
        <taxon>Monascus</taxon>
    </lineage>
</organism>
<evidence type="ECO:0000256" key="9">
    <source>
        <dbReference type="ARBA" id="ARBA00022837"/>
    </source>
</evidence>